<accession>A0A1X1L6N1</accession>
<dbReference type="Proteomes" id="UP000193206">
    <property type="component" value="Unassembled WGS sequence"/>
</dbReference>
<sequence length="323" mass="37150">MGNIADTSFNKLYSGANQGRTLYYFIKDDEIRGDVASYLFTVEKRLKNENYRESKFELHGTIEKIYQLLETSANFPKDIYSGLKYSFEQHYQTRPYLFLAECLYYALANAKDNQVSYHSLEFQKEQAVSNFLFEDLVTNTSDPNPRTVQALNLLSQEDITLFRKIAPLTFYDNSFDELSGEYVEDHQLISHEDFFELYETFGVKALEIAKLLEAGLLLGGGRHEVLVEQGELAGFQTDERVLVFTTKAEDYVFNYHAFHLTQTAKTLLELLETGYNPEFLVKLGQHFRKELSETPVQVGLYDVEAIDELGSLKGFGEVKNLLK</sequence>
<dbReference type="EMBL" id="NCVN01000026">
    <property type="protein sequence ID" value="ORP07274.1"/>
    <property type="molecule type" value="Genomic_DNA"/>
</dbReference>
<dbReference type="AlphaFoldDB" id="A0A1X1L6N1"/>
<reference evidence="1 2" key="1">
    <citation type="journal article" date="2016" name="Eur. J. Clin. Microbiol. Infect. Dis.">
        <title>Whole genome sequencing as a tool for phylogenetic analysis of clinical strains of Mitis group streptococci.</title>
        <authorList>
            <person name="Rasmussen L.H."/>
            <person name="Dargis R."/>
            <person name="Hojholt K."/>
            <person name="Christensen J.J."/>
            <person name="Skovgaard O."/>
            <person name="Justesen U.S."/>
            <person name="Rosenvinge F.S."/>
            <person name="Moser C."/>
            <person name="Lukjancenko O."/>
            <person name="Rasmussen S."/>
            <person name="Nielsen X.C."/>
        </authorList>
    </citation>
    <scope>NUCLEOTIDE SEQUENCE [LARGE SCALE GENOMIC DNA]</scope>
    <source>
        <strain evidence="1 2">B_009152_10</strain>
    </source>
</reference>
<gene>
    <name evidence="1" type="ORF">B7692_05870</name>
</gene>
<comment type="caution">
    <text evidence="1">The sequence shown here is derived from an EMBL/GenBank/DDBJ whole genome shotgun (WGS) entry which is preliminary data.</text>
</comment>
<organism evidence="1 2">
    <name type="scientific">Streptococcus mitis</name>
    <dbReference type="NCBI Taxonomy" id="28037"/>
    <lineage>
        <taxon>Bacteria</taxon>
        <taxon>Bacillati</taxon>
        <taxon>Bacillota</taxon>
        <taxon>Bacilli</taxon>
        <taxon>Lactobacillales</taxon>
        <taxon>Streptococcaceae</taxon>
        <taxon>Streptococcus</taxon>
        <taxon>Streptococcus mitis group</taxon>
    </lineage>
</organism>
<evidence type="ECO:0000313" key="2">
    <source>
        <dbReference type="Proteomes" id="UP000193206"/>
    </source>
</evidence>
<proteinExistence type="predicted"/>
<evidence type="ECO:0000313" key="1">
    <source>
        <dbReference type="EMBL" id="ORP07274.1"/>
    </source>
</evidence>
<protein>
    <submittedName>
        <fullName evidence="1">Uncharacterized protein</fullName>
    </submittedName>
</protein>
<name>A0A1X1L6N1_STRMT</name>